<dbReference type="Gramene" id="Jr12_22440_p1">
    <property type="protein sequence ID" value="cds.Jr12_22440_p1"/>
    <property type="gene ID" value="Jr12_22440"/>
</dbReference>
<protein>
    <submittedName>
        <fullName evidence="9">Protein NRT1/ PTR FAMILY 2.7-like</fullName>
    </submittedName>
</protein>
<dbReference type="SUPFAM" id="SSF103473">
    <property type="entry name" value="MFS general substrate transporter"/>
    <property type="match status" value="1"/>
</dbReference>
<dbReference type="OrthoDB" id="8904098at2759"/>
<evidence type="ECO:0000256" key="6">
    <source>
        <dbReference type="SAM" id="MobiDB-lite"/>
    </source>
</evidence>
<evidence type="ECO:0000256" key="1">
    <source>
        <dbReference type="ARBA" id="ARBA00004141"/>
    </source>
</evidence>
<feature type="transmembrane region" description="Helical" evidence="7">
    <location>
        <begin position="100"/>
        <end position="124"/>
    </location>
</feature>
<dbReference type="Pfam" id="PF00854">
    <property type="entry name" value="PTR2"/>
    <property type="match status" value="1"/>
</dbReference>
<keyword evidence="8" id="KW-1185">Reference proteome</keyword>
<sequence>MEALEGKLSPRTTIPKEEDRPQAYEESKRGGWITIPFITGSMMGLSIAAAGWASNLIVFSITEFNVKSITATKISNVALGCSNLFPLASAIIADSFFGSFPVVCFFAFVSLLGMIMFTLMATIHTLRPAPCAIGSYTCETPSNLQYAVLYMTLTLASLGLGGTRFTISTMGAQQLDKNKDQATFFGWYYLTLYVANIISFTAIIYIQDSVSWGLGFALCALANAIGLASLVLGKRLYRQVKPKGSPFMSIARVLVAAIRKRKASGTFGSQDYYYSGATQILKMEDSSSTKRFRFLNRAALKTESDKQSDGSYARSWSLCTMEEVEDLKSVLKIMPLWSAGLSSCTAIGIFSSLTILQALTMDRHLGSHFKIPAASFLVFNLLGTTISIFLIDHFLLPTWQILTRRSMTPLQRIGIGHVISILAFVGSALIETRRLNVIRAHKLRGQPGMIVPMSALWLALPLVLIGVGEGFYVPGSVLYYQEFPESLKSTSTAIVSLVIGIGLYLSTAIMDLIDRTTEWLPDNINDGRLDYVYWVLVAMAVVNFGYFLICAKLFKYQREEDHDHGPSGLAHS</sequence>
<feature type="transmembrane region" description="Helical" evidence="7">
    <location>
        <begin position="371"/>
        <end position="391"/>
    </location>
</feature>
<evidence type="ECO:0000256" key="3">
    <source>
        <dbReference type="ARBA" id="ARBA00022692"/>
    </source>
</evidence>
<evidence type="ECO:0000256" key="4">
    <source>
        <dbReference type="ARBA" id="ARBA00022989"/>
    </source>
</evidence>
<keyword evidence="4 7" id="KW-1133">Transmembrane helix</keyword>
<dbReference type="KEGG" id="jre:109002973"/>
<feature type="transmembrane region" description="Helical" evidence="7">
    <location>
        <begin position="187"/>
        <end position="206"/>
    </location>
</feature>
<evidence type="ECO:0000313" key="9">
    <source>
        <dbReference type="RefSeq" id="XP_018836454.2"/>
    </source>
</evidence>
<evidence type="ECO:0000256" key="2">
    <source>
        <dbReference type="ARBA" id="ARBA00005982"/>
    </source>
</evidence>
<organism evidence="8 9">
    <name type="scientific">Juglans regia</name>
    <name type="common">English walnut</name>
    <dbReference type="NCBI Taxonomy" id="51240"/>
    <lineage>
        <taxon>Eukaryota</taxon>
        <taxon>Viridiplantae</taxon>
        <taxon>Streptophyta</taxon>
        <taxon>Embryophyta</taxon>
        <taxon>Tracheophyta</taxon>
        <taxon>Spermatophyta</taxon>
        <taxon>Magnoliopsida</taxon>
        <taxon>eudicotyledons</taxon>
        <taxon>Gunneridae</taxon>
        <taxon>Pentapetalae</taxon>
        <taxon>rosids</taxon>
        <taxon>fabids</taxon>
        <taxon>Fagales</taxon>
        <taxon>Juglandaceae</taxon>
        <taxon>Juglans</taxon>
    </lineage>
</organism>
<dbReference type="Proteomes" id="UP000235220">
    <property type="component" value="Chromosome 12"/>
</dbReference>
<dbReference type="GeneID" id="109002973"/>
<dbReference type="GO" id="GO:0022857">
    <property type="term" value="F:transmembrane transporter activity"/>
    <property type="evidence" value="ECO:0000318"/>
    <property type="project" value="GO_Central"/>
</dbReference>
<comment type="similarity">
    <text evidence="2">Belongs to the major facilitator superfamily. Proton-dependent oligopeptide transporter (POT/PTR) (TC 2.A.17) family.</text>
</comment>
<accession>A0A2I4FXR7</accession>
<dbReference type="GO" id="GO:0005886">
    <property type="term" value="C:plasma membrane"/>
    <property type="evidence" value="ECO:0000318"/>
    <property type="project" value="GO_Central"/>
</dbReference>
<keyword evidence="3 7" id="KW-0812">Transmembrane</keyword>
<dbReference type="PANTHER" id="PTHR11654">
    <property type="entry name" value="OLIGOPEPTIDE TRANSPORTER-RELATED"/>
    <property type="match status" value="1"/>
</dbReference>
<proteinExistence type="inferred from homology"/>
<gene>
    <name evidence="9" type="primary">LOC109002973</name>
</gene>
<feature type="transmembrane region" description="Helical" evidence="7">
    <location>
        <begin position="450"/>
        <end position="472"/>
    </location>
</feature>
<feature type="transmembrane region" description="Helical" evidence="7">
    <location>
        <begin position="493"/>
        <end position="513"/>
    </location>
</feature>
<keyword evidence="5 7" id="KW-0472">Membrane</keyword>
<feature type="transmembrane region" description="Helical" evidence="7">
    <location>
        <begin position="533"/>
        <end position="554"/>
    </location>
</feature>
<feature type="transmembrane region" description="Helical" evidence="7">
    <location>
        <begin position="144"/>
        <end position="167"/>
    </location>
</feature>
<name>A0A2I4FXR7_JUGRE</name>
<feature type="transmembrane region" description="Helical" evidence="7">
    <location>
        <begin position="412"/>
        <end position="430"/>
    </location>
</feature>
<dbReference type="Gene3D" id="1.20.1250.20">
    <property type="entry name" value="MFS general substrate transporter like domains"/>
    <property type="match status" value="1"/>
</dbReference>
<evidence type="ECO:0000256" key="7">
    <source>
        <dbReference type="SAM" id="Phobius"/>
    </source>
</evidence>
<comment type="subcellular location">
    <subcellularLocation>
        <location evidence="1">Membrane</location>
        <topology evidence="1">Multi-pass membrane protein</topology>
    </subcellularLocation>
</comment>
<dbReference type="GO" id="GO:0055085">
    <property type="term" value="P:transmembrane transport"/>
    <property type="evidence" value="ECO:0000318"/>
    <property type="project" value="GO_Central"/>
</dbReference>
<dbReference type="InterPro" id="IPR036259">
    <property type="entry name" value="MFS_trans_sf"/>
</dbReference>
<feature type="compositionally biased region" description="Basic and acidic residues" evidence="6">
    <location>
        <begin position="14"/>
        <end position="27"/>
    </location>
</feature>
<feature type="region of interest" description="Disordered" evidence="6">
    <location>
        <begin position="1"/>
        <end position="27"/>
    </location>
</feature>
<dbReference type="InterPro" id="IPR000109">
    <property type="entry name" value="POT_fam"/>
</dbReference>
<feature type="transmembrane region" description="Helical" evidence="7">
    <location>
        <begin position="336"/>
        <end position="359"/>
    </location>
</feature>
<dbReference type="RefSeq" id="XP_018836454.2">
    <property type="nucleotide sequence ID" value="XM_018980909.2"/>
</dbReference>
<reference evidence="9" key="1">
    <citation type="submission" date="2025-08" db="UniProtKB">
        <authorList>
            <consortium name="RefSeq"/>
        </authorList>
    </citation>
    <scope>IDENTIFICATION</scope>
    <source>
        <tissue evidence="9">Leaves</tissue>
    </source>
</reference>
<dbReference type="AlphaFoldDB" id="A0A2I4FXR7"/>
<feature type="transmembrane region" description="Helical" evidence="7">
    <location>
        <begin position="30"/>
        <end position="54"/>
    </location>
</feature>
<evidence type="ECO:0000256" key="5">
    <source>
        <dbReference type="ARBA" id="ARBA00023136"/>
    </source>
</evidence>
<feature type="transmembrane region" description="Helical" evidence="7">
    <location>
        <begin position="212"/>
        <end position="233"/>
    </location>
</feature>
<evidence type="ECO:0000313" key="8">
    <source>
        <dbReference type="Proteomes" id="UP000235220"/>
    </source>
</evidence>